<sequence>MRLIHVVGARPNFVKMAPLYQELEKRSAFKQTILHTGQHFDPEMYQVFFDQFGLPKPEIELGITGGSVNDQLARMLSAIDKILSNLEPSMIVVYGDVTSTLAAALVAVRYSHLLVHVEAGLRSFDNSMPEEINRIVVDRLAHRLYVTEQSGIDHLSTEGVDPGKVVFAGNIMIDSLYRYLSKTSPVTDIEPRLSDINGYGVLTLHRPGNVDNELRLRAIMDGIARVAQQFPIVMPIHPRTRGRCNEFGIALESIEGLILRDPLSYIDMLSLVKNASVVLTDSGGVQEETAALSIPCVTIRDNTERPATITCGANRLVAPHAEAIAGAVAEALKPGSDMSVPPLWDGNTASRIADDLLQQVWAMEHACA</sequence>
<feature type="domain" description="UDP-N-acetylglucosamine 2-epimerase" evidence="2">
    <location>
        <begin position="21"/>
        <end position="355"/>
    </location>
</feature>
<dbReference type="Gene3D" id="3.40.50.2000">
    <property type="entry name" value="Glycogen Phosphorylase B"/>
    <property type="match status" value="2"/>
</dbReference>
<comment type="caution">
    <text evidence="3">The sequence shown here is derived from an EMBL/GenBank/DDBJ whole genome shotgun (WGS) entry which is preliminary data.</text>
</comment>
<dbReference type="InterPro" id="IPR003331">
    <property type="entry name" value="UDP_GlcNAc_Epimerase_2_dom"/>
</dbReference>
<evidence type="ECO:0000313" key="4">
    <source>
        <dbReference type="Proteomes" id="UP000280792"/>
    </source>
</evidence>
<dbReference type="Proteomes" id="UP000280792">
    <property type="component" value="Unassembled WGS sequence"/>
</dbReference>
<reference evidence="3 4" key="1">
    <citation type="submission" date="2018-08" db="EMBL/GenBank/DDBJ databases">
        <authorList>
            <person name="Khan S.A."/>
        </authorList>
    </citation>
    <scope>NUCLEOTIDE SEQUENCE [LARGE SCALE GENOMIC DNA]</scope>
    <source>
        <strain evidence="3 4">GTF-13</strain>
    </source>
</reference>
<dbReference type="GO" id="GO:0008761">
    <property type="term" value="F:UDP-N-acetylglucosamine 2-epimerase activity"/>
    <property type="evidence" value="ECO:0007669"/>
    <property type="project" value="UniProtKB-EC"/>
</dbReference>
<keyword evidence="1 3" id="KW-0413">Isomerase</keyword>
<dbReference type="EMBL" id="QWEZ01000001">
    <property type="protein sequence ID" value="RRJ84587.1"/>
    <property type="molecule type" value="Genomic_DNA"/>
</dbReference>
<gene>
    <name evidence="3" type="ORF">D0544_05645</name>
</gene>
<evidence type="ECO:0000313" key="3">
    <source>
        <dbReference type="EMBL" id="RRJ84587.1"/>
    </source>
</evidence>
<comment type="similarity">
    <text evidence="1">Belongs to the UDP-N-acetylglucosamine 2-epimerase family.</text>
</comment>
<dbReference type="SUPFAM" id="SSF53756">
    <property type="entry name" value="UDP-Glycosyltransferase/glycogen phosphorylase"/>
    <property type="match status" value="1"/>
</dbReference>
<dbReference type="PANTHER" id="PTHR43174:SF1">
    <property type="entry name" value="UDP-N-ACETYLGLUCOSAMINE 2-EPIMERASE"/>
    <property type="match status" value="1"/>
</dbReference>
<protein>
    <submittedName>
        <fullName evidence="3">UDP-N-acetylglucosamine 2-epimerase (Non-hydrolyzing)</fullName>
        <ecNumber evidence="3">5.1.3.14</ecNumber>
    </submittedName>
</protein>
<dbReference type="PANTHER" id="PTHR43174">
    <property type="entry name" value="UDP-N-ACETYLGLUCOSAMINE 2-EPIMERASE"/>
    <property type="match status" value="1"/>
</dbReference>
<reference evidence="3 4" key="2">
    <citation type="submission" date="2018-12" db="EMBL/GenBank/DDBJ databases">
        <title>Simiduia agarivorans gen. nov., sp. nov., a marine, agarolytic bacterium isolated from shallow coastal water from Keelung, Taiwan.</title>
        <authorList>
            <person name="Shieh W.Y."/>
        </authorList>
    </citation>
    <scope>NUCLEOTIDE SEQUENCE [LARGE SCALE GENOMIC DNA]</scope>
    <source>
        <strain evidence="3 4">GTF-13</strain>
    </source>
</reference>
<dbReference type="AlphaFoldDB" id="A0A3P3VQI0"/>
<evidence type="ECO:0000259" key="2">
    <source>
        <dbReference type="Pfam" id="PF02350"/>
    </source>
</evidence>
<dbReference type="Pfam" id="PF02350">
    <property type="entry name" value="Epimerase_2"/>
    <property type="match status" value="1"/>
</dbReference>
<dbReference type="NCBIfam" id="TIGR00236">
    <property type="entry name" value="wecB"/>
    <property type="match status" value="1"/>
</dbReference>
<proteinExistence type="inferred from homology"/>
<dbReference type="CDD" id="cd03786">
    <property type="entry name" value="GTB_UDP-GlcNAc_2-Epimerase"/>
    <property type="match status" value="1"/>
</dbReference>
<dbReference type="EC" id="5.1.3.14" evidence="3"/>
<keyword evidence="4" id="KW-1185">Reference proteome</keyword>
<evidence type="ECO:0000256" key="1">
    <source>
        <dbReference type="RuleBase" id="RU003513"/>
    </source>
</evidence>
<name>A0A3P3VQI0_9GAMM</name>
<dbReference type="InterPro" id="IPR029767">
    <property type="entry name" value="WecB-like"/>
</dbReference>
<dbReference type="RefSeq" id="WP_125015018.1">
    <property type="nucleotide sequence ID" value="NZ_QWEZ01000001.1"/>
</dbReference>
<organism evidence="3 4">
    <name type="scientific">Aestuariirhabdus litorea</name>
    <dbReference type="NCBI Taxonomy" id="2528527"/>
    <lineage>
        <taxon>Bacteria</taxon>
        <taxon>Pseudomonadati</taxon>
        <taxon>Pseudomonadota</taxon>
        <taxon>Gammaproteobacteria</taxon>
        <taxon>Oceanospirillales</taxon>
        <taxon>Aestuariirhabdaceae</taxon>
        <taxon>Aestuariirhabdus</taxon>
    </lineage>
</organism>
<accession>A0A3P3VQI0</accession>